<reference evidence="9" key="1">
    <citation type="journal article" date="2015" name="MBio">
        <title>Genome-Resolved Metagenomic Analysis Reveals Roles for Candidate Phyla and Other Microbial Community Members in Biogeochemical Transformations in Oil Reservoirs.</title>
        <authorList>
            <person name="Hu P."/>
            <person name="Tom L."/>
            <person name="Singh A."/>
            <person name="Thomas B.C."/>
            <person name="Baker B.J."/>
            <person name="Piceno Y.M."/>
            <person name="Andersen G.L."/>
            <person name="Banfield J.F."/>
        </authorList>
    </citation>
    <scope>NUCLEOTIDE SEQUENCE [LARGE SCALE GENOMIC DNA]</scope>
</reference>
<evidence type="ECO:0000313" key="9">
    <source>
        <dbReference type="Proteomes" id="UP000053326"/>
    </source>
</evidence>
<dbReference type="PIRSF" id="PIRSF004789">
    <property type="entry name" value="DR1281"/>
    <property type="match status" value="1"/>
</dbReference>
<comment type="cofactor">
    <cofactor evidence="1">
        <name>Fe(3+)</name>
        <dbReference type="ChEBI" id="CHEBI:29034"/>
    </cofactor>
</comment>
<proteinExistence type="inferred from homology"/>
<dbReference type="Proteomes" id="UP000053326">
    <property type="component" value="Unassembled WGS sequence"/>
</dbReference>
<dbReference type="GO" id="GO:0004113">
    <property type="term" value="F:2',3'-cyclic-nucleotide 3'-phosphodiesterase activity"/>
    <property type="evidence" value="ECO:0007669"/>
    <property type="project" value="TreeGrafter"/>
</dbReference>
<dbReference type="Gene3D" id="3.60.21.10">
    <property type="match status" value="1"/>
</dbReference>
<protein>
    <submittedName>
        <fullName evidence="8">Metallophosphoesterase</fullName>
    </submittedName>
</protein>
<comment type="caution">
    <text evidence="8">The sequence shown here is derived from an EMBL/GenBank/DDBJ whole genome shotgun (WGS) entry which is preliminary data.</text>
</comment>
<evidence type="ECO:0000313" key="8">
    <source>
        <dbReference type="EMBL" id="KUK36518.1"/>
    </source>
</evidence>
<dbReference type="FunFam" id="3.60.21.10:FF:000016">
    <property type="entry name" value="Putative metallophosphoesterase"/>
    <property type="match status" value="1"/>
</dbReference>
<feature type="binding site" evidence="7">
    <location>
        <position position="176"/>
    </location>
    <ligand>
        <name>Fe cation</name>
        <dbReference type="ChEBI" id="CHEBI:24875"/>
        <label>2</label>
    </ligand>
</feature>
<dbReference type="PATRIC" id="fig|85874.4.peg.126"/>
<evidence type="ECO:0000256" key="6">
    <source>
        <dbReference type="PIRSR" id="PIRSR004789-50"/>
    </source>
</evidence>
<feature type="binding site" evidence="7">
    <location>
        <position position="67"/>
    </location>
    <ligand>
        <name>Fe cation</name>
        <dbReference type="ChEBI" id="CHEBI:24875"/>
        <label>2</label>
    </ligand>
</feature>
<organism evidence="8 9">
    <name type="scientific">Thermacetogenium phaeum</name>
    <dbReference type="NCBI Taxonomy" id="85874"/>
    <lineage>
        <taxon>Bacteria</taxon>
        <taxon>Bacillati</taxon>
        <taxon>Bacillota</taxon>
        <taxon>Clostridia</taxon>
        <taxon>Thermoanaerobacterales</taxon>
        <taxon>Thermoanaerobacteraceae</taxon>
        <taxon>Thermacetogenium</taxon>
    </lineage>
</organism>
<keyword evidence="4" id="KW-0408">Iron</keyword>
<evidence type="ECO:0000256" key="4">
    <source>
        <dbReference type="ARBA" id="ARBA00023004"/>
    </source>
</evidence>
<feature type="binding site" evidence="7">
    <location>
        <position position="178"/>
    </location>
    <ligand>
        <name>Fe cation</name>
        <dbReference type="ChEBI" id="CHEBI:24875"/>
        <label>1</label>
    </ligand>
</feature>
<evidence type="ECO:0000256" key="1">
    <source>
        <dbReference type="ARBA" id="ARBA00001965"/>
    </source>
</evidence>
<feature type="binding site" evidence="7">
    <location>
        <position position="40"/>
    </location>
    <ligand>
        <name>Fe cation</name>
        <dbReference type="ChEBI" id="CHEBI:24875"/>
        <label>1</label>
    </ligand>
</feature>
<evidence type="ECO:0000256" key="7">
    <source>
        <dbReference type="PIRSR" id="PIRSR004789-51"/>
    </source>
</evidence>
<comment type="similarity">
    <text evidence="5">Belongs to the YmdB-like family.</text>
</comment>
<feature type="active site" description="Proton donor" evidence="6">
    <location>
        <position position="68"/>
    </location>
</feature>
<dbReference type="AlphaFoldDB" id="A0A117LBG9"/>
<dbReference type="NCBIfam" id="TIGR00282">
    <property type="entry name" value="TIGR00282 family metallophosphoesterase"/>
    <property type="match status" value="1"/>
</dbReference>
<dbReference type="SUPFAM" id="SSF56300">
    <property type="entry name" value="Metallo-dependent phosphatases"/>
    <property type="match status" value="1"/>
</dbReference>
<dbReference type="PANTHER" id="PTHR36303:SF1">
    <property type="entry name" value="2',3'-CYCLIC-NUCLEOTIDE 2'-PHOSPHODIESTERASE"/>
    <property type="match status" value="1"/>
</dbReference>
<sequence>MRILFLGDIVGRPGRRAVKELLVSLREEYAPELVIANGENAAGGTGITRQTADELFGAGIDILTMGNHVWDQKDVYNFIEEEKRIVRPANYPPGTPGRGYLLAHTQSETKVGIINLSGRVYMPPLGCPFRMLDEILPLLRKETPVIIIDFHAEATSEKMALGWYVDGRASALIGTHTHIQTADERILPQGTGYITDVGMTGPCDSILGVKKEPVIKKFVTMQPVRFEVAGGPVQLNAVYLQIDPDNGRTLIIKRIQIFKN</sequence>
<name>A0A117LBG9_9THEO</name>
<dbReference type="InterPro" id="IPR029052">
    <property type="entry name" value="Metallo-depent_PP-like"/>
</dbReference>
<dbReference type="GO" id="GO:0046872">
    <property type="term" value="F:metal ion binding"/>
    <property type="evidence" value="ECO:0007669"/>
    <property type="project" value="UniProtKB-KW"/>
</dbReference>
<keyword evidence="3" id="KW-0378">Hydrolase</keyword>
<evidence type="ECO:0000256" key="3">
    <source>
        <dbReference type="ARBA" id="ARBA00022801"/>
    </source>
</evidence>
<feature type="binding site" evidence="7">
    <location>
        <position position="39"/>
    </location>
    <ligand>
        <name>Fe cation</name>
        <dbReference type="ChEBI" id="CHEBI:24875"/>
        <label>2</label>
    </ligand>
</feature>
<keyword evidence="2 7" id="KW-0479">Metal-binding</keyword>
<accession>A0A117LBG9</accession>
<dbReference type="PANTHER" id="PTHR36303">
    <property type="entry name" value="2',3'-CYCLIC-NUCLEOTIDE 2'-PHOSPHODIESTERASE"/>
    <property type="match status" value="1"/>
</dbReference>
<feature type="binding site" evidence="7">
    <location>
        <position position="39"/>
    </location>
    <ligand>
        <name>Fe cation</name>
        <dbReference type="ChEBI" id="CHEBI:24875"/>
        <label>1</label>
    </ligand>
</feature>
<gene>
    <name evidence="8" type="ORF">XD66_0776</name>
</gene>
<feature type="binding site" evidence="7">
    <location>
        <position position="8"/>
    </location>
    <ligand>
        <name>Fe cation</name>
        <dbReference type="ChEBI" id="CHEBI:24875"/>
        <label>1</label>
    </ligand>
</feature>
<dbReference type="InterPro" id="IPR005235">
    <property type="entry name" value="YmdB-like"/>
</dbReference>
<evidence type="ECO:0000256" key="2">
    <source>
        <dbReference type="ARBA" id="ARBA00022723"/>
    </source>
</evidence>
<feature type="binding site" evidence="7">
    <location>
        <position position="151"/>
    </location>
    <ligand>
        <name>Fe cation</name>
        <dbReference type="ChEBI" id="CHEBI:24875"/>
        <label>2</label>
    </ligand>
</feature>
<dbReference type="CDD" id="cd07382">
    <property type="entry name" value="MPP_DR1281"/>
    <property type="match status" value="1"/>
</dbReference>
<evidence type="ECO:0000256" key="5">
    <source>
        <dbReference type="ARBA" id="ARBA00061401"/>
    </source>
</evidence>
<dbReference type="EMBL" id="LGFO01000082">
    <property type="protein sequence ID" value="KUK36518.1"/>
    <property type="molecule type" value="Genomic_DNA"/>
</dbReference>
<dbReference type="Pfam" id="PF13277">
    <property type="entry name" value="YmdB"/>
    <property type="match status" value="1"/>
</dbReference>